<comment type="caution">
    <text evidence="9">The sequence shown here is derived from an EMBL/GenBank/DDBJ whole genome shotgun (WGS) entry which is preliminary data.</text>
</comment>
<keyword evidence="6 7" id="KW-0012">Acyltransferase</keyword>
<dbReference type="InterPro" id="IPR001594">
    <property type="entry name" value="Palmitoyltrfase_DHHC"/>
</dbReference>
<comment type="catalytic activity">
    <reaction evidence="7">
        <text>L-cysteinyl-[protein] + hexadecanoyl-CoA = S-hexadecanoyl-L-cysteinyl-[protein] + CoA</text>
        <dbReference type="Rhea" id="RHEA:36683"/>
        <dbReference type="Rhea" id="RHEA-COMP:10131"/>
        <dbReference type="Rhea" id="RHEA-COMP:11032"/>
        <dbReference type="ChEBI" id="CHEBI:29950"/>
        <dbReference type="ChEBI" id="CHEBI:57287"/>
        <dbReference type="ChEBI" id="CHEBI:57379"/>
        <dbReference type="ChEBI" id="CHEBI:74151"/>
        <dbReference type="EC" id="2.3.1.225"/>
    </reaction>
</comment>
<dbReference type="InterPro" id="IPR039859">
    <property type="entry name" value="PFA4/ZDH16/20/ERF2-like"/>
</dbReference>
<dbReference type="GO" id="GO:0019706">
    <property type="term" value="F:protein-cysteine S-palmitoyltransferase activity"/>
    <property type="evidence" value="ECO:0007669"/>
    <property type="project" value="UniProtKB-EC"/>
</dbReference>
<dbReference type="AlphaFoldDB" id="A0A8S1TTT0"/>
<keyword evidence="2 7" id="KW-0808">Transferase</keyword>
<evidence type="ECO:0000256" key="3">
    <source>
        <dbReference type="ARBA" id="ARBA00022692"/>
    </source>
</evidence>
<keyword evidence="5 7" id="KW-0472">Membrane</keyword>
<evidence type="ECO:0000256" key="2">
    <source>
        <dbReference type="ARBA" id="ARBA00022679"/>
    </source>
</evidence>
<dbReference type="EC" id="2.3.1.225" evidence="7"/>
<protein>
    <recommendedName>
        <fullName evidence="7">Palmitoyltransferase</fullName>
        <ecNumber evidence="7">2.3.1.225</ecNumber>
    </recommendedName>
</protein>
<feature type="transmembrane region" description="Helical" evidence="7">
    <location>
        <begin position="184"/>
        <end position="202"/>
    </location>
</feature>
<name>A0A8S1TTT0_9CILI</name>
<dbReference type="EMBL" id="CAJJDO010000026">
    <property type="protein sequence ID" value="CAD8154957.1"/>
    <property type="molecule type" value="Genomic_DNA"/>
</dbReference>
<accession>A0A8S1TTT0</accession>
<comment type="domain">
    <text evidence="7">The DHHC domain is required for palmitoyltransferase activity.</text>
</comment>
<feature type="domain" description="Palmitoyltransferase DHHC" evidence="8">
    <location>
        <begin position="93"/>
        <end position="222"/>
    </location>
</feature>
<evidence type="ECO:0000259" key="8">
    <source>
        <dbReference type="Pfam" id="PF01529"/>
    </source>
</evidence>
<evidence type="ECO:0000256" key="7">
    <source>
        <dbReference type="RuleBase" id="RU079119"/>
    </source>
</evidence>
<feature type="transmembrane region" description="Helical" evidence="7">
    <location>
        <begin position="47"/>
        <end position="71"/>
    </location>
</feature>
<dbReference type="Pfam" id="PF01529">
    <property type="entry name" value="DHHC"/>
    <property type="match status" value="1"/>
</dbReference>
<comment type="similarity">
    <text evidence="7">Belongs to the DHHC palmitoyltransferase family.</text>
</comment>
<keyword evidence="3 7" id="KW-0812">Transmembrane</keyword>
<dbReference type="GO" id="GO:0016020">
    <property type="term" value="C:membrane"/>
    <property type="evidence" value="ECO:0007669"/>
    <property type="project" value="UniProtKB-SubCell"/>
</dbReference>
<dbReference type="Proteomes" id="UP000689195">
    <property type="component" value="Unassembled WGS sequence"/>
</dbReference>
<reference evidence="9" key="1">
    <citation type="submission" date="2021-01" db="EMBL/GenBank/DDBJ databases">
        <authorList>
            <consortium name="Genoscope - CEA"/>
            <person name="William W."/>
        </authorList>
    </citation>
    <scope>NUCLEOTIDE SEQUENCE</scope>
</reference>
<keyword evidence="10" id="KW-1185">Reference proteome</keyword>
<gene>
    <name evidence="9" type="ORF">PPENT_87.1.T0260240</name>
</gene>
<evidence type="ECO:0000256" key="6">
    <source>
        <dbReference type="ARBA" id="ARBA00023315"/>
    </source>
</evidence>
<dbReference type="PROSITE" id="PS50216">
    <property type="entry name" value="DHHC"/>
    <property type="match status" value="1"/>
</dbReference>
<feature type="transmembrane region" description="Helical" evidence="7">
    <location>
        <begin position="21"/>
        <end position="41"/>
    </location>
</feature>
<proteinExistence type="inferred from homology"/>
<dbReference type="OrthoDB" id="292726at2759"/>
<feature type="transmembrane region" description="Helical" evidence="7">
    <location>
        <begin position="140"/>
        <end position="164"/>
    </location>
</feature>
<keyword evidence="4 7" id="KW-1133">Transmembrane helix</keyword>
<dbReference type="PANTHER" id="PTHR12246">
    <property type="entry name" value="PALMITOYLTRANSFERASE ZDHHC16"/>
    <property type="match status" value="1"/>
</dbReference>
<organism evidence="9 10">
    <name type="scientific">Paramecium pentaurelia</name>
    <dbReference type="NCBI Taxonomy" id="43138"/>
    <lineage>
        <taxon>Eukaryota</taxon>
        <taxon>Sar</taxon>
        <taxon>Alveolata</taxon>
        <taxon>Ciliophora</taxon>
        <taxon>Intramacronucleata</taxon>
        <taxon>Oligohymenophorea</taxon>
        <taxon>Peniculida</taxon>
        <taxon>Parameciidae</taxon>
        <taxon>Paramecium</taxon>
    </lineage>
</organism>
<evidence type="ECO:0000313" key="9">
    <source>
        <dbReference type="EMBL" id="CAD8154957.1"/>
    </source>
</evidence>
<sequence>MENQYEVNLQSILKDVSKKGWLINLYMLVFQYFSTIYLTLLNPYSSAYIQMIKILWIPLQIIYIMVVWSLFKCFVSDPGRVPKHWQMFFGQQGRNRYCLLCHNYKPDRCNHCFECKRCVLNMDHHSFWIKNCVGYYNSKFYLLFWFYINLSATFSLIVVSLQIYPKIMNLFYRDDKQEIQNQSNLPTLLLLLYLFVIAVLTLKSLIVRIKLAITNQTIISQLDQRGQQDGQRFQYDIRYKFNQSFIVKENWFQVMGTNPWLWPFPIYGQSGRPKGDGINWQRNQN</sequence>
<comment type="subcellular location">
    <subcellularLocation>
        <location evidence="1">Membrane</location>
        <topology evidence="1">Multi-pass membrane protein</topology>
    </subcellularLocation>
</comment>
<evidence type="ECO:0000256" key="1">
    <source>
        <dbReference type="ARBA" id="ARBA00004141"/>
    </source>
</evidence>
<evidence type="ECO:0000256" key="5">
    <source>
        <dbReference type="ARBA" id="ARBA00023136"/>
    </source>
</evidence>
<evidence type="ECO:0000313" key="10">
    <source>
        <dbReference type="Proteomes" id="UP000689195"/>
    </source>
</evidence>
<evidence type="ECO:0000256" key="4">
    <source>
        <dbReference type="ARBA" id="ARBA00022989"/>
    </source>
</evidence>